<keyword evidence="4" id="KW-1185">Reference proteome</keyword>
<protein>
    <submittedName>
        <fullName evidence="3">Uncharacterized protein</fullName>
    </submittedName>
</protein>
<dbReference type="EMBL" id="CP035503">
    <property type="protein sequence ID" value="QDL37483.1"/>
    <property type="molecule type" value="Genomic_DNA"/>
</dbReference>
<organism evidence="3 4">
    <name type="scientific">Rhodoferax sediminis</name>
    <dbReference type="NCBI Taxonomy" id="2509614"/>
    <lineage>
        <taxon>Bacteria</taxon>
        <taxon>Pseudomonadati</taxon>
        <taxon>Pseudomonadota</taxon>
        <taxon>Betaproteobacteria</taxon>
        <taxon>Burkholderiales</taxon>
        <taxon>Comamonadaceae</taxon>
        <taxon>Rhodoferax</taxon>
    </lineage>
</organism>
<name>A0A515DAN3_9BURK</name>
<keyword evidence="2" id="KW-0472">Membrane</keyword>
<keyword evidence="2" id="KW-1133">Transmembrane helix</keyword>
<dbReference type="Proteomes" id="UP000316798">
    <property type="component" value="Chromosome"/>
</dbReference>
<feature type="region of interest" description="Disordered" evidence="1">
    <location>
        <begin position="44"/>
        <end position="87"/>
    </location>
</feature>
<proteinExistence type="predicted"/>
<sequence length="87" mass="9148">MIAQKADESGKDMKIKPISKVIGMLIIAGAIGWTVGMLSKVPAEPETRPQVKAAPIHSIPIQEPTPVQAEPEPSDPGLSAVLRAGKK</sequence>
<evidence type="ECO:0000313" key="4">
    <source>
        <dbReference type="Proteomes" id="UP000316798"/>
    </source>
</evidence>
<keyword evidence="2" id="KW-0812">Transmembrane</keyword>
<evidence type="ECO:0000313" key="3">
    <source>
        <dbReference type="EMBL" id="QDL37483.1"/>
    </source>
</evidence>
<reference evidence="3 4" key="1">
    <citation type="submission" date="2019-01" db="EMBL/GenBank/DDBJ databases">
        <title>Genomic insights into a novel species Rhodoferax sp.</title>
        <authorList>
            <person name="Jin L."/>
        </authorList>
    </citation>
    <scope>NUCLEOTIDE SEQUENCE [LARGE SCALE GENOMIC DNA]</scope>
    <source>
        <strain evidence="3 4">CHu59-6-5</strain>
    </source>
</reference>
<evidence type="ECO:0000256" key="2">
    <source>
        <dbReference type="SAM" id="Phobius"/>
    </source>
</evidence>
<feature type="transmembrane region" description="Helical" evidence="2">
    <location>
        <begin position="21"/>
        <end position="39"/>
    </location>
</feature>
<dbReference type="OrthoDB" id="9841337at2"/>
<evidence type="ECO:0000256" key="1">
    <source>
        <dbReference type="SAM" id="MobiDB-lite"/>
    </source>
</evidence>
<dbReference type="AlphaFoldDB" id="A0A515DAN3"/>
<gene>
    <name evidence="3" type="ORF">EUB48_09530</name>
</gene>
<dbReference type="KEGG" id="rhf:EUB48_09530"/>
<dbReference type="RefSeq" id="WP_142818651.1">
    <property type="nucleotide sequence ID" value="NZ_CP035503.1"/>
</dbReference>
<accession>A0A515DAN3</accession>